<dbReference type="PROSITE" id="PS50005">
    <property type="entry name" value="TPR"/>
    <property type="match status" value="1"/>
</dbReference>
<keyword evidence="5" id="KW-1185">Reference proteome</keyword>
<comment type="caution">
    <text evidence="4">The sequence shown here is derived from an EMBL/GenBank/DDBJ whole genome shotgun (WGS) entry which is preliminary data.</text>
</comment>
<accession>A0A545TJ14</accession>
<keyword evidence="3" id="KW-0812">Transmembrane</keyword>
<dbReference type="PROSITE" id="PS50297">
    <property type="entry name" value="ANK_REP_REGION"/>
    <property type="match status" value="1"/>
</dbReference>
<dbReference type="SUPFAM" id="SSF48452">
    <property type="entry name" value="TPR-like"/>
    <property type="match status" value="1"/>
</dbReference>
<sequence>MIKSAKFWIFVGLIIVVAIIVRTQFRNLPEEPSVVLDVNNHFDIYKVNSKKFHTTLQSSYSYNGVNGREVGVLFIPEFNNPEDIVKSDFMTLFSRIKPGNHKDAYFYTSPCYQMTDCNASKIEVKFVTVKDYEYYKNNGLSFDEIPSFYERTIDISISWQASEKNNDTLIQEQTKEVDELKLAIWLLDSGKRGHLSQAKRALDRVILKDPDNNQAYVELARYHMKSTGGVLGFKRAEELLNAVLIKDENFANALVLRGYVHTHLGNIEKAMLDFRKAESQGTDNLWLETNWGQLHEIQKNIDKAEEYYNKAIRAERKSPFSNDRAKLAAYSYLTAIYKTQGHVEKVRELMEFKVKQFPKNGCFVSQLANFTLVEYLDIQKVKALAEQAMKLKCEEDPRSAKRVLADSLVVEWYLRERENKNGANLLIQAIGLDAEWPARIYRFASSKKLEPVLKKILNERAGINDTDAEGYTALAYAVIMNNHEVIPALIKHGANPNKTVNNGFSIFLQCLISSDKNTISAIIDSSKELETEFIGIGTAEDILKKRGFDSLIPKLKKQI</sequence>
<evidence type="ECO:0000256" key="2">
    <source>
        <dbReference type="PROSITE-ProRule" id="PRU00339"/>
    </source>
</evidence>
<dbReference type="Proteomes" id="UP000317839">
    <property type="component" value="Unassembled WGS sequence"/>
</dbReference>
<dbReference type="SUPFAM" id="SSF48403">
    <property type="entry name" value="Ankyrin repeat"/>
    <property type="match status" value="1"/>
</dbReference>
<evidence type="ECO:0000313" key="5">
    <source>
        <dbReference type="Proteomes" id="UP000317839"/>
    </source>
</evidence>
<dbReference type="InterPro" id="IPR002110">
    <property type="entry name" value="Ankyrin_rpt"/>
</dbReference>
<dbReference type="SMART" id="SM00028">
    <property type="entry name" value="TPR"/>
    <property type="match status" value="2"/>
</dbReference>
<reference evidence="4 5" key="1">
    <citation type="submission" date="2019-06" db="EMBL/GenBank/DDBJ databases">
        <title>Draft genome of Aliikangiella marina GYP-15.</title>
        <authorList>
            <person name="Wang G."/>
        </authorList>
    </citation>
    <scope>NUCLEOTIDE SEQUENCE [LARGE SCALE GENOMIC DNA]</scope>
    <source>
        <strain evidence="4 5">GYP-15</strain>
    </source>
</reference>
<evidence type="ECO:0000313" key="4">
    <source>
        <dbReference type="EMBL" id="TQV77171.1"/>
    </source>
</evidence>
<feature type="repeat" description="TPR" evidence="2">
    <location>
        <begin position="251"/>
        <end position="284"/>
    </location>
</feature>
<dbReference type="InterPro" id="IPR019734">
    <property type="entry name" value="TPR_rpt"/>
</dbReference>
<dbReference type="RefSeq" id="WP_142888531.1">
    <property type="nucleotide sequence ID" value="NZ_VIKR01000001.1"/>
</dbReference>
<keyword evidence="3" id="KW-0472">Membrane</keyword>
<evidence type="ECO:0008006" key="6">
    <source>
        <dbReference type="Google" id="ProtNLM"/>
    </source>
</evidence>
<dbReference type="Gene3D" id="1.25.40.10">
    <property type="entry name" value="Tetratricopeptide repeat domain"/>
    <property type="match status" value="1"/>
</dbReference>
<keyword evidence="3" id="KW-1133">Transmembrane helix</keyword>
<protein>
    <recommendedName>
        <fullName evidence="6">Tetratricopeptide repeat protein</fullName>
    </recommendedName>
</protein>
<dbReference type="EMBL" id="VIKR01000001">
    <property type="protein sequence ID" value="TQV77171.1"/>
    <property type="molecule type" value="Genomic_DNA"/>
</dbReference>
<dbReference type="Gene3D" id="1.25.40.20">
    <property type="entry name" value="Ankyrin repeat-containing domain"/>
    <property type="match status" value="1"/>
</dbReference>
<keyword evidence="1" id="KW-0040">ANK repeat</keyword>
<evidence type="ECO:0000256" key="3">
    <source>
        <dbReference type="SAM" id="Phobius"/>
    </source>
</evidence>
<dbReference type="InterPro" id="IPR011990">
    <property type="entry name" value="TPR-like_helical_dom_sf"/>
</dbReference>
<gene>
    <name evidence="4" type="ORF">FLL45_04280</name>
</gene>
<organism evidence="4 5">
    <name type="scientific">Aliikangiella marina</name>
    <dbReference type="NCBI Taxonomy" id="1712262"/>
    <lineage>
        <taxon>Bacteria</taxon>
        <taxon>Pseudomonadati</taxon>
        <taxon>Pseudomonadota</taxon>
        <taxon>Gammaproteobacteria</taxon>
        <taxon>Oceanospirillales</taxon>
        <taxon>Pleioneaceae</taxon>
        <taxon>Aliikangiella</taxon>
    </lineage>
</organism>
<dbReference type="Pfam" id="PF13432">
    <property type="entry name" value="TPR_16"/>
    <property type="match status" value="1"/>
</dbReference>
<dbReference type="AlphaFoldDB" id="A0A545TJ14"/>
<name>A0A545TJ14_9GAMM</name>
<feature type="repeat" description="ANK" evidence="1">
    <location>
        <begin position="469"/>
        <end position="501"/>
    </location>
</feature>
<dbReference type="Pfam" id="PF13181">
    <property type="entry name" value="TPR_8"/>
    <property type="match status" value="1"/>
</dbReference>
<evidence type="ECO:0000256" key="1">
    <source>
        <dbReference type="PROSITE-ProRule" id="PRU00023"/>
    </source>
</evidence>
<dbReference type="InterPro" id="IPR036770">
    <property type="entry name" value="Ankyrin_rpt-contain_sf"/>
</dbReference>
<dbReference type="Pfam" id="PF12796">
    <property type="entry name" value="Ank_2"/>
    <property type="match status" value="1"/>
</dbReference>
<feature type="transmembrane region" description="Helical" evidence="3">
    <location>
        <begin position="7"/>
        <end position="25"/>
    </location>
</feature>
<dbReference type="SMART" id="SM00248">
    <property type="entry name" value="ANK"/>
    <property type="match status" value="2"/>
</dbReference>
<dbReference type="OrthoDB" id="9150126at2"/>
<proteinExistence type="predicted"/>
<dbReference type="PROSITE" id="PS50088">
    <property type="entry name" value="ANK_REPEAT"/>
    <property type="match status" value="1"/>
</dbReference>
<keyword evidence="2" id="KW-0802">TPR repeat</keyword>